<keyword evidence="1" id="KW-0472">Membrane</keyword>
<keyword evidence="1" id="KW-1133">Transmembrane helix</keyword>
<reference evidence="3" key="1">
    <citation type="submission" date="2016-10" db="EMBL/GenBank/DDBJ databases">
        <authorList>
            <person name="Varghese N."/>
            <person name="Submissions S."/>
        </authorList>
    </citation>
    <scope>NUCLEOTIDE SEQUENCE [LARGE SCALE GENOMIC DNA]</scope>
    <source>
        <strain evidence="3">DSM 45789</strain>
    </source>
</reference>
<sequence>MLSFNIGTMITQLVIVLFVLAIIVGVILLLAALLRKNSPKMDPGIETLHQEIQQMKQRITQMEHRLAPRQDDTQTTKR</sequence>
<dbReference type="Proteomes" id="UP000198660">
    <property type="component" value="Unassembled WGS sequence"/>
</dbReference>
<evidence type="ECO:0000256" key="1">
    <source>
        <dbReference type="SAM" id="Phobius"/>
    </source>
</evidence>
<proteinExistence type="predicted"/>
<dbReference type="AlphaFoldDB" id="A0A1I6U2N8"/>
<feature type="transmembrane region" description="Helical" evidence="1">
    <location>
        <begin position="12"/>
        <end position="34"/>
    </location>
</feature>
<keyword evidence="3" id="KW-1185">Reference proteome</keyword>
<evidence type="ECO:0000313" key="3">
    <source>
        <dbReference type="Proteomes" id="UP000198660"/>
    </source>
</evidence>
<name>A0A1I6U2N8_9BACL</name>
<keyword evidence="1" id="KW-0812">Transmembrane</keyword>
<dbReference type="RefSeq" id="WP_091838794.1">
    <property type="nucleotide sequence ID" value="NZ_FPAA01000013.1"/>
</dbReference>
<evidence type="ECO:0000313" key="2">
    <source>
        <dbReference type="EMBL" id="SFS95628.1"/>
    </source>
</evidence>
<protein>
    <submittedName>
        <fullName evidence="2">Uncharacterized protein</fullName>
    </submittedName>
</protein>
<gene>
    <name evidence="2" type="ORF">SAMN05444972_11313</name>
</gene>
<dbReference type="EMBL" id="FPAA01000013">
    <property type="protein sequence ID" value="SFS95628.1"/>
    <property type="molecule type" value="Genomic_DNA"/>
</dbReference>
<organism evidence="2 3">
    <name type="scientific">Marininema halotolerans</name>
    <dbReference type="NCBI Taxonomy" id="1155944"/>
    <lineage>
        <taxon>Bacteria</taxon>
        <taxon>Bacillati</taxon>
        <taxon>Bacillota</taxon>
        <taxon>Bacilli</taxon>
        <taxon>Bacillales</taxon>
        <taxon>Thermoactinomycetaceae</taxon>
        <taxon>Marininema</taxon>
    </lineage>
</organism>
<accession>A0A1I6U2N8</accession>